<keyword evidence="3" id="KW-1185">Reference proteome</keyword>
<feature type="region of interest" description="Disordered" evidence="1">
    <location>
        <begin position="1"/>
        <end position="24"/>
    </location>
</feature>
<reference evidence="2" key="1">
    <citation type="journal article" date="2020" name="BMC Genomics">
        <title>Correction to: Identification and distribution of gene clusters required for synthesis of sphingolipid metabolism inhibitors in diverse species of the filamentous fungus Fusarium.</title>
        <authorList>
            <person name="Kim H.S."/>
            <person name="Lohmar J.M."/>
            <person name="Busman M."/>
            <person name="Brown D.W."/>
            <person name="Naumann T.A."/>
            <person name="Divon H.H."/>
            <person name="Lysoe E."/>
            <person name="Uhlig S."/>
            <person name="Proctor R.H."/>
        </authorList>
    </citation>
    <scope>NUCLEOTIDE SEQUENCE</scope>
    <source>
        <strain evidence="2">NRRL 22465</strain>
    </source>
</reference>
<dbReference type="OrthoDB" id="4900256at2759"/>
<protein>
    <submittedName>
        <fullName evidence="2">Uncharacterized protein</fullName>
    </submittedName>
</protein>
<proteinExistence type="predicted"/>
<dbReference type="EMBL" id="JABEYC010000008">
    <property type="protein sequence ID" value="KAF4984676.1"/>
    <property type="molecule type" value="Genomic_DNA"/>
</dbReference>
<sequence>MAQHPAHASSHDAPMADLDDQPTIPHIGGLSSTLFVPISDADSLQDPGTGGTITKAQLLQKRLEALEHHALASRNNFLTLCVHEREHILQSNRCQTVQEQRAGAVPMEILPGVEQQELDFMISNMEAEPSPHQGPGFVVNERPLLDPSKSRNLRENLALRLMQFADFAAEASEEREADFARRRAYLEDELRKEQAREEQQRRAG</sequence>
<evidence type="ECO:0000313" key="2">
    <source>
        <dbReference type="EMBL" id="KAF4984676.1"/>
    </source>
</evidence>
<reference evidence="2" key="2">
    <citation type="submission" date="2020-05" db="EMBL/GenBank/DDBJ databases">
        <authorList>
            <person name="Kim H.-S."/>
            <person name="Proctor R.H."/>
            <person name="Brown D.W."/>
        </authorList>
    </citation>
    <scope>NUCLEOTIDE SEQUENCE</scope>
    <source>
        <strain evidence="2">NRRL 22465</strain>
    </source>
</reference>
<dbReference type="Proteomes" id="UP000635477">
    <property type="component" value="Unassembled WGS sequence"/>
</dbReference>
<evidence type="ECO:0000313" key="3">
    <source>
        <dbReference type="Proteomes" id="UP000635477"/>
    </source>
</evidence>
<evidence type="ECO:0000256" key="1">
    <source>
        <dbReference type="SAM" id="MobiDB-lite"/>
    </source>
</evidence>
<dbReference type="AlphaFoldDB" id="A0A8H4XQJ4"/>
<comment type="caution">
    <text evidence="2">The sequence shown here is derived from an EMBL/GenBank/DDBJ whole genome shotgun (WGS) entry which is preliminary data.</text>
</comment>
<gene>
    <name evidence="2" type="ORF">FZEAL_192</name>
</gene>
<accession>A0A8H4XQJ4</accession>
<name>A0A8H4XQJ4_9HYPO</name>
<organism evidence="2 3">
    <name type="scientific">Fusarium zealandicum</name>
    <dbReference type="NCBI Taxonomy" id="1053134"/>
    <lineage>
        <taxon>Eukaryota</taxon>
        <taxon>Fungi</taxon>
        <taxon>Dikarya</taxon>
        <taxon>Ascomycota</taxon>
        <taxon>Pezizomycotina</taxon>
        <taxon>Sordariomycetes</taxon>
        <taxon>Hypocreomycetidae</taxon>
        <taxon>Hypocreales</taxon>
        <taxon>Nectriaceae</taxon>
        <taxon>Fusarium</taxon>
        <taxon>Fusarium staphyleae species complex</taxon>
    </lineage>
</organism>